<evidence type="ECO:0000256" key="1">
    <source>
        <dbReference type="SAM" id="MobiDB-lite"/>
    </source>
</evidence>
<dbReference type="EMBL" id="JAEDAJ010000002">
    <property type="protein sequence ID" value="MBK0330628.1"/>
    <property type="molecule type" value="Genomic_DNA"/>
</dbReference>
<evidence type="ECO:0008006" key="4">
    <source>
        <dbReference type="Google" id="ProtNLM"/>
    </source>
</evidence>
<dbReference type="InterPro" id="IPR010982">
    <property type="entry name" value="Lambda_DNA-bd_dom_sf"/>
</dbReference>
<dbReference type="RefSeq" id="WP_200501301.1">
    <property type="nucleotide sequence ID" value="NZ_JAEDAJ010000002.1"/>
</dbReference>
<feature type="region of interest" description="Disordered" evidence="1">
    <location>
        <begin position="1"/>
        <end position="51"/>
    </location>
</feature>
<name>A0ABS1B7K0_9MICO</name>
<gene>
    <name evidence="2" type="ORF">I8D64_04350</name>
</gene>
<proteinExistence type="predicted"/>
<sequence length="340" mass="36656">MGSSGDGGERSRAENPAPRPTPTSRAASLLRSPATPPSALTPDPPGALPEDTFGARLDAAINTRGLALERVCERLRGAGIALSPSTLSLWRHGRSRPRRNEAMRAVAELENVLRTPRGYLLDTLVRSLPAHHWSARTETEDPVQRVRAEMGLDEGDTVQRLLVHHRVDIDPQHRPIGVRIRRVLRSTRETVSRLGVASHGTEGVPLELVPGHGSRVGRQRSWPERGLLFTELLLDVPIAPGRIGALDYTVRPLERPAPSGDLEGGYIVHTEFPVSTIVLECRFPVGALPASAASIVRSREATARSSAEHAVDVGRDGIAAVVAHGIDEGSVRLGWTWGAA</sequence>
<dbReference type="Proteomes" id="UP000612352">
    <property type="component" value="Unassembled WGS sequence"/>
</dbReference>
<accession>A0ABS1B7K0</accession>
<dbReference type="Gene3D" id="1.10.260.40">
    <property type="entry name" value="lambda repressor-like DNA-binding domains"/>
    <property type="match status" value="1"/>
</dbReference>
<organism evidence="2 3">
    <name type="scientific">Brachybacterium halotolerans</name>
    <dbReference type="NCBI Taxonomy" id="2795215"/>
    <lineage>
        <taxon>Bacteria</taxon>
        <taxon>Bacillati</taxon>
        <taxon>Actinomycetota</taxon>
        <taxon>Actinomycetes</taxon>
        <taxon>Micrococcales</taxon>
        <taxon>Dermabacteraceae</taxon>
        <taxon>Brachybacterium</taxon>
    </lineage>
</organism>
<protein>
    <recommendedName>
        <fullName evidence="4">XRE family transcriptional regulator</fullName>
    </recommendedName>
</protein>
<evidence type="ECO:0000313" key="3">
    <source>
        <dbReference type="Proteomes" id="UP000612352"/>
    </source>
</evidence>
<comment type="caution">
    <text evidence="2">The sequence shown here is derived from an EMBL/GenBank/DDBJ whole genome shotgun (WGS) entry which is preliminary data.</text>
</comment>
<reference evidence="2 3" key="1">
    <citation type="submission" date="2020-12" db="EMBL/GenBank/DDBJ databases">
        <title>Brachybacterium sp. MASK1Z-5, whole genome shotgun sequence.</title>
        <authorList>
            <person name="Tuo L."/>
        </authorList>
    </citation>
    <scope>NUCLEOTIDE SEQUENCE [LARGE SCALE GENOMIC DNA]</scope>
    <source>
        <strain evidence="2 3">MASK1Z-5</strain>
    </source>
</reference>
<evidence type="ECO:0000313" key="2">
    <source>
        <dbReference type="EMBL" id="MBK0330628.1"/>
    </source>
</evidence>
<keyword evidence="3" id="KW-1185">Reference proteome</keyword>